<feature type="transmembrane region" description="Helical" evidence="1">
    <location>
        <begin position="254"/>
        <end position="277"/>
    </location>
</feature>
<proteinExistence type="predicted"/>
<keyword evidence="1" id="KW-1133">Transmembrane helix</keyword>
<evidence type="ECO:0000256" key="1">
    <source>
        <dbReference type="SAM" id="Phobius"/>
    </source>
</evidence>
<dbReference type="AlphaFoldDB" id="A0A3D1JEZ9"/>
<organism evidence="2 3">
    <name type="scientific">Anaerolinea thermolimosa</name>
    <dbReference type="NCBI Taxonomy" id="229919"/>
    <lineage>
        <taxon>Bacteria</taxon>
        <taxon>Bacillati</taxon>
        <taxon>Chloroflexota</taxon>
        <taxon>Anaerolineae</taxon>
        <taxon>Anaerolineales</taxon>
        <taxon>Anaerolineaceae</taxon>
        <taxon>Anaerolinea</taxon>
    </lineage>
</organism>
<feature type="transmembrane region" description="Helical" evidence="1">
    <location>
        <begin position="221"/>
        <end position="242"/>
    </location>
</feature>
<keyword evidence="1" id="KW-0472">Membrane</keyword>
<keyword evidence="1" id="KW-0812">Transmembrane</keyword>
<reference evidence="2 3" key="1">
    <citation type="journal article" date="2018" name="Nat. Biotechnol.">
        <title>A standardized bacterial taxonomy based on genome phylogeny substantially revises the tree of life.</title>
        <authorList>
            <person name="Parks D.H."/>
            <person name="Chuvochina M."/>
            <person name="Waite D.W."/>
            <person name="Rinke C."/>
            <person name="Skarshewski A."/>
            <person name="Chaumeil P.A."/>
            <person name="Hugenholtz P."/>
        </authorList>
    </citation>
    <scope>NUCLEOTIDE SEQUENCE [LARGE SCALE GENOMIC DNA]</scope>
    <source>
        <strain evidence="2">UBA8781</strain>
    </source>
</reference>
<comment type="caution">
    <text evidence="2">The sequence shown here is derived from an EMBL/GenBank/DDBJ whole genome shotgun (WGS) entry which is preliminary data.</text>
</comment>
<feature type="transmembrane region" description="Helical" evidence="1">
    <location>
        <begin position="87"/>
        <end position="107"/>
    </location>
</feature>
<evidence type="ECO:0000313" key="2">
    <source>
        <dbReference type="EMBL" id="HCE17149.1"/>
    </source>
</evidence>
<accession>A0A3D1JEZ9</accession>
<gene>
    <name evidence="2" type="ORF">DEQ80_04755</name>
</gene>
<protein>
    <submittedName>
        <fullName evidence="2">Uncharacterized protein</fullName>
    </submittedName>
</protein>
<dbReference type="STRING" id="229919.GCA_001050195_00445"/>
<feature type="transmembrane region" description="Helical" evidence="1">
    <location>
        <begin position="127"/>
        <end position="146"/>
    </location>
</feature>
<name>A0A3D1JEZ9_9CHLR</name>
<evidence type="ECO:0000313" key="3">
    <source>
        <dbReference type="Proteomes" id="UP000264141"/>
    </source>
</evidence>
<feature type="transmembrane region" description="Helical" evidence="1">
    <location>
        <begin position="302"/>
        <end position="321"/>
    </location>
</feature>
<dbReference type="EMBL" id="DPBP01000021">
    <property type="protein sequence ID" value="HCE17149.1"/>
    <property type="molecule type" value="Genomic_DNA"/>
</dbReference>
<sequence length="336" mass="37094">MNDLIDRYVAEVGRHLPDKLRPDIEREIRSLLEDSLEDRSREAGHPPDEAMVVALLKEFGEPQKVARSYAPPRYLVGPTLFPTFISILKPVVVAIGAGFLISFGISVSRPGLTLSESGLILLQSLASFWQASLMFFGILTLVFAILEHTAPRGESKDADWDPRKLKPVTPEASRVSSASLLTGIVLNIIALFFFNVLGNRIGLYIYDGGVWHFVPVLSRVFFLYVPWFSAIWALEIVLYSWVLRDGSWKVTSRLASAGLNLLGLILALVMLTGPSIVEVTPQTLAALQGAGLTEDVVKVLETVFQIAYRLVLVFVVIGKAADMGKDIYRGLWKPEA</sequence>
<dbReference type="Proteomes" id="UP000264141">
    <property type="component" value="Unassembled WGS sequence"/>
</dbReference>
<feature type="transmembrane region" description="Helical" evidence="1">
    <location>
        <begin position="180"/>
        <end position="201"/>
    </location>
</feature>